<proteinExistence type="predicted"/>
<reference evidence="1" key="1">
    <citation type="submission" date="2023-04" db="EMBL/GenBank/DDBJ databases">
        <authorList>
            <person name="Vijverberg K."/>
            <person name="Xiong W."/>
            <person name="Schranz E."/>
        </authorList>
    </citation>
    <scope>NUCLEOTIDE SEQUENCE</scope>
</reference>
<evidence type="ECO:0000313" key="2">
    <source>
        <dbReference type="Proteomes" id="UP001177003"/>
    </source>
</evidence>
<dbReference type="Proteomes" id="UP001177003">
    <property type="component" value="Chromosome 8"/>
</dbReference>
<organism evidence="1 2">
    <name type="scientific">Lactuca saligna</name>
    <name type="common">Willowleaf lettuce</name>
    <dbReference type="NCBI Taxonomy" id="75948"/>
    <lineage>
        <taxon>Eukaryota</taxon>
        <taxon>Viridiplantae</taxon>
        <taxon>Streptophyta</taxon>
        <taxon>Embryophyta</taxon>
        <taxon>Tracheophyta</taxon>
        <taxon>Spermatophyta</taxon>
        <taxon>Magnoliopsida</taxon>
        <taxon>eudicotyledons</taxon>
        <taxon>Gunneridae</taxon>
        <taxon>Pentapetalae</taxon>
        <taxon>asterids</taxon>
        <taxon>campanulids</taxon>
        <taxon>Asterales</taxon>
        <taxon>Asteraceae</taxon>
        <taxon>Cichorioideae</taxon>
        <taxon>Cichorieae</taxon>
        <taxon>Lactucinae</taxon>
        <taxon>Lactuca</taxon>
    </lineage>
</organism>
<sequence>MYGTRTDDDLIDFSFLDFALETFKPTSNLSDDPFLNILCDENMLRRTVDGMVDDGNEVGVKELQHDHIDDQNDCEVGVELNPYVTYINVLGIIILDVRLVATG</sequence>
<accession>A0AA35ZS00</accession>
<dbReference type="AlphaFoldDB" id="A0AA35ZS00"/>
<dbReference type="EMBL" id="OX465084">
    <property type="protein sequence ID" value="CAI9297196.1"/>
    <property type="molecule type" value="Genomic_DNA"/>
</dbReference>
<protein>
    <submittedName>
        <fullName evidence="1">Uncharacterized protein</fullName>
    </submittedName>
</protein>
<evidence type="ECO:0000313" key="1">
    <source>
        <dbReference type="EMBL" id="CAI9297196.1"/>
    </source>
</evidence>
<name>A0AA35ZS00_LACSI</name>
<gene>
    <name evidence="1" type="ORF">LSALG_LOCUS36025</name>
</gene>
<keyword evidence="2" id="KW-1185">Reference proteome</keyword>